<evidence type="ECO:0000313" key="3">
    <source>
        <dbReference type="Proteomes" id="UP000799771"/>
    </source>
</evidence>
<keyword evidence="3" id="KW-1185">Reference proteome</keyword>
<reference evidence="2" key="1">
    <citation type="journal article" date="2020" name="Stud. Mycol.">
        <title>101 Dothideomycetes genomes: a test case for predicting lifestyles and emergence of pathogens.</title>
        <authorList>
            <person name="Haridas S."/>
            <person name="Albert R."/>
            <person name="Binder M."/>
            <person name="Bloem J."/>
            <person name="Labutti K."/>
            <person name="Salamov A."/>
            <person name="Andreopoulos B."/>
            <person name="Baker S."/>
            <person name="Barry K."/>
            <person name="Bills G."/>
            <person name="Bluhm B."/>
            <person name="Cannon C."/>
            <person name="Castanera R."/>
            <person name="Culley D."/>
            <person name="Daum C."/>
            <person name="Ezra D."/>
            <person name="Gonzalez J."/>
            <person name="Henrissat B."/>
            <person name="Kuo A."/>
            <person name="Liang C."/>
            <person name="Lipzen A."/>
            <person name="Lutzoni F."/>
            <person name="Magnuson J."/>
            <person name="Mondo S."/>
            <person name="Nolan M."/>
            <person name="Ohm R."/>
            <person name="Pangilinan J."/>
            <person name="Park H.-J."/>
            <person name="Ramirez L."/>
            <person name="Alfaro M."/>
            <person name="Sun H."/>
            <person name="Tritt A."/>
            <person name="Yoshinaga Y."/>
            <person name="Zwiers L.-H."/>
            <person name="Turgeon B."/>
            <person name="Goodwin S."/>
            <person name="Spatafora J."/>
            <person name="Crous P."/>
            <person name="Grigoriev I."/>
        </authorList>
    </citation>
    <scope>NUCLEOTIDE SEQUENCE</scope>
    <source>
        <strain evidence="2">CBS 119687</strain>
    </source>
</reference>
<evidence type="ECO:0000313" key="2">
    <source>
        <dbReference type="EMBL" id="KAF2131223.1"/>
    </source>
</evidence>
<dbReference type="GeneID" id="54411846"/>
<dbReference type="EMBL" id="ML977503">
    <property type="protein sequence ID" value="KAF2131223.1"/>
    <property type="molecule type" value="Genomic_DNA"/>
</dbReference>
<name>A0A6A6AJ17_9PLEO</name>
<gene>
    <name evidence="2" type="ORF">P153DRAFT_395604</name>
</gene>
<feature type="region of interest" description="Disordered" evidence="1">
    <location>
        <begin position="131"/>
        <end position="169"/>
    </location>
</feature>
<organism evidence="2 3">
    <name type="scientific">Dothidotthia symphoricarpi CBS 119687</name>
    <dbReference type="NCBI Taxonomy" id="1392245"/>
    <lineage>
        <taxon>Eukaryota</taxon>
        <taxon>Fungi</taxon>
        <taxon>Dikarya</taxon>
        <taxon>Ascomycota</taxon>
        <taxon>Pezizomycotina</taxon>
        <taxon>Dothideomycetes</taxon>
        <taxon>Pleosporomycetidae</taxon>
        <taxon>Pleosporales</taxon>
        <taxon>Dothidotthiaceae</taxon>
        <taxon>Dothidotthia</taxon>
    </lineage>
</organism>
<feature type="region of interest" description="Disordered" evidence="1">
    <location>
        <begin position="32"/>
        <end position="99"/>
    </location>
</feature>
<protein>
    <submittedName>
        <fullName evidence="2">Uncharacterized protein</fullName>
    </submittedName>
</protein>
<dbReference type="AlphaFoldDB" id="A0A6A6AJ17"/>
<proteinExistence type="predicted"/>
<feature type="compositionally biased region" description="Basic and acidic residues" evidence="1">
    <location>
        <begin position="48"/>
        <end position="58"/>
    </location>
</feature>
<accession>A0A6A6AJ17</accession>
<dbReference type="RefSeq" id="XP_033525610.1">
    <property type="nucleotide sequence ID" value="XM_033671414.1"/>
</dbReference>
<feature type="compositionally biased region" description="Low complexity" evidence="1">
    <location>
        <begin position="147"/>
        <end position="161"/>
    </location>
</feature>
<evidence type="ECO:0000256" key="1">
    <source>
        <dbReference type="SAM" id="MobiDB-lite"/>
    </source>
</evidence>
<sequence>MSPIPECIYPPFEVEIEGNAEWFVEEEASLVPIPDSPVPTLPASPVVEKADRDVDVDTRPIPVQDTPMEAEAEAEPHIPDYEDENGDVYTHSNADEEWDTPFPAPPLPLTPPSPLCIELIAIQIQDTPPTVQTKYEDTTPFSPPPTSSLLSVPSWSTSDSASPPPSPTHLAVDCTPTLPPTVAFCSAMSTPTLTVGVKKPVGGKIAALIGKMGLQ</sequence>
<dbReference type="Proteomes" id="UP000799771">
    <property type="component" value="Unassembled WGS sequence"/>
</dbReference>